<dbReference type="AlphaFoldDB" id="Q0U7V2"/>
<dbReference type="InParanoid" id="Q0U7V2"/>
<gene>
    <name evidence="1" type="ORF">SNOG_12162</name>
</gene>
<evidence type="ECO:0000313" key="2">
    <source>
        <dbReference type="Proteomes" id="UP000001055"/>
    </source>
</evidence>
<dbReference type="Proteomes" id="UP000001055">
    <property type="component" value="Unassembled WGS sequence"/>
</dbReference>
<accession>Q0U7V2</accession>
<dbReference type="GeneID" id="5979302"/>
<name>Q0U7V2_PHANO</name>
<sequence>MVAARRKLVLRTKWLSRVERDYFYSYCADDCHLGVMTNGESLETPCITWRLLLATSMQRSMDWNWGIENHMPEALYGGVYEGCSVLCMKFEMVEVTWFPVPPEFNSTTEQRRAQSKEHSIQQQ</sequence>
<evidence type="ECO:0000313" key="1">
    <source>
        <dbReference type="EMBL" id="EAT80574.1"/>
    </source>
</evidence>
<reference evidence="2" key="1">
    <citation type="journal article" date="2007" name="Plant Cell">
        <title>Dothideomycete-plant interactions illuminated by genome sequencing and EST analysis of the wheat pathogen Stagonospora nodorum.</title>
        <authorList>
            <person name="Hane J.K."/>
            <person name="Lowe R.G."/>
            <person name="Solomon P.S."/>
            <person name="Tan K.C."/>
            <person name="Schoch C.L."/>
            <person name="Spatafora J.W."/>
            <person name="Crous P.W."/>
            <person name="Kodira C."/>
            <person name="Birren B.W."/>
            <person name="Galagan J.E."/>
            <person name="Torriani S.F."/>
            <person name="McDonald B.A."/>
            <person name="Oliver R.P."/>
        </authorList>
    </citation>
    <scope>NUCLEOTIDE SEQUENCE [LARGE SCALE GENOMIC DNA]</scope>
    <source>
        <strain evidence="2">SN15 / ATCC MYA-4574 / FGSC 10173</strain>
    </source>
</reference>
<organism evidence="1 2">
    <name type="scientific">Phaeosphaeria nodorum (strain SN15 / ATCC MYA-4574 / FGSC 10173)</name>
    <name type="common">Glume blotch fungus</name>
    <name type="synonym">Parastagonospora nodorum</name>
    <dbReference type="NCBI Taxonomy" id="321614"/>
    <lineage>
        <taxon>Eukaryota</taxon>
        <taxon>Fungi</taxon>
        <taxon>Dikarya</taxon>
        <taxon>Ascomycota</taxon>
        <taxon>Pezizomycotina</taxon>
        <taxon>Dothideomycetes</taxon>
        <taxon>Pleosporomycetidae</taxon>
        <taxon>Pleosporales</taxon>
        <taxon>Pleosporineae</taxon>
        <taxon>Phaeosphaeriaceae</taxon>
        <taxon>Parastagonospora</taxon>
    </lineage>
</organism>
<dbReference type="RefSeq" id="XP_001802392.1">
    <property type="nucleotide sequence ID" value="XM_001802340.1"/>
</dbReference>
<dbReference type="EMBL" id="CH445345">
    <property type="protein sequence ID" value="EAT80574.1"/>
    <property type="molecule type" value="Genomic_DNA"/>
</dbReference>
<proteinExistence type="predicted"/>
<protein>
    <submittedName>
        <fullName evidence="1">Uncharacterized protein</fullName>
    </submittedName>
</protein>
<dbReference type="KEGG" id="pno:SNOG_12162"/>